<dbReference type="NCBIfam" id="TIGR03476">
    <property type="entry name" value="HpnL"/>
    <property type="match status" value="1"/>
</dbReference>
<evidence type="ECO:0000313" key="8">
    <source>
        <dbReference type="Proteomes" id="UP001224644"/>
    </source>
</evidence>
<comment type="subcellular location">
    <subcellularLocation>
        <location evidence="1">Cell membrane</location>
        <topology evidence="1">Multi-pass membrane protein</topology>
    </subcellularLocation>
</comment>
<feature type="transmembrane region" description="Helical" evidence="6">
    <location>
        <begin position="19"/>
        <end position="38"/>
    </location>
</feature>
<feature type="transmembrane region" description="Helical" evidence="6">
    <location>
        <begin position="50"/>
        <end position="73"/>
    </location>
</feature>
<evidence type="ECO:0000256" key="4">
    <source>
        <dbReference type="ARBA" id="ARBA00022989"/>
    </source>
</evidence>
<feature type="transmembrane region" description="Helical" evidence="6">
    <location>
        <begin position="236"/>
        <end position="261"/>
    </location>
</feature>
<organism evidence="7 8">
    <name type="scientific">Methylobacterium adhaesivum</name>
    <dbReference type="NCBI Taxonomy" id="333297"/>
    <lineage>
        <taxon>Bacteria</taxon>
        <taxon>Pseudomonadati</taxon>
        <taxon>Pseudomonadota</taxon>
        <taxon>Alphaproteobacteria</taxon>
        <taxon>Hyphomicrobiales</taxon>
        <taxon>Methylobacteriaceae</taxon>
        <taxon>Methylobacterium</taxon>
    </lineage>
</organism>
<evidence type="ECO:0000256" key="1">
    <source>
        <dbReference type="ARBA" id="ARBA00004651"/>
    </source>
</evidence>
<evidence type="ECO:0000256" key="6">
    <source>
        <dbReference type="SAM" id="Phobius"/>
    </source>
</evidence>
<keyword evidence="8" id="KW-1185">Reference proteome</keyword>
<evidence type="ECO:0000256" key="5">
    <source>
        <dbReference type="ARBA" id="ARBA00023136"/>
    </source>
</evidence>
<dbReference type="Pfam" id="PF03706">
    <property type="entry name" value="LPG_synthase_TM"/>
    <property type="match status" value="1"/>
</dbReference>
<keyword evidence="4 6" id="KW-1133">Transmembrane helix</keyword>
<reference evidence="8" key="1">
    <citation type="journal article" date="2019" name="Int. J. Syst. Evol. Microbiol.">
        <title>The Global Catalogue of Microorganisms (GCM) 10K type strain sequencing project: providing services to taxonomists for standard genome sequencing and annotation.</title>
        <authorList>
            <consortium name="The Broad Institute Genomics Platform"/>
            <consortium name="The Broad Institute Genome Sequencing Center for Infectious Disease"/>
            <person name="Wu L."/>
            <person name="Ma J."/>
        </authorList>
    </citation>
    <scope>NUCLEOTIDE SEQUENCE [LARGE SCALE GENOMIC DNA]</scope>
    <source>
        <strain evidence="8">CECT 7069</strain>
    </source>
</reference>
<evidence type="ECO:0000313" key="7">
    <source>
        <dbReference type="EMBL" id="MDN3590889.1"/>
    </source>
</evidence>
<keyword evidence="5 6" id="KW-0472">Membrane</keyword>
<dbReference type="InterPro" id="IPR022791">
    <property type="entry name" value="L-PG_synthase/AglD"/>
</dbReference>
<keyword evidence="3 6" id="KW-0812">Transmembrane</keyword>
<protein>
    <submittedName>
        <fullName evidence="7">Lysylphosphatidylglycerol synthase domain-containing protein</fullName>
    </submittedName>
</protein>
<keyword evidence="2" id="KW-1003">Cell membrane</keyword>
<dbReference type="EMBL" id="JAUFPX010000006">
    <property type="protein sequence ID" value="MDN3590889.1"/>
    <property type="molecule type" value="Genomic_DNA"/>
</dbReference>
<comment type="caution">
    <text evidence="7">The sequence shown here is derived from an EMBL/GenBank/DDBJ whole genome shotgun (WGS) entry which is preliminary data.</text>
</comment>
<gene>
    <name evidence="7" type="ORF">QWZ12_09715</name>
</gene>
<feature type="transmembrane region" description="Helical" evidence="6">
    <location>
        <begin position="117"/>
        <end position="137"/>
    </location>
</feature>
<sequence length="349" mass="35554">MTAPGTGGRRIGRAILRRLPLLGTVLGLALGIWLVVTHDLHAVADAFGRIGALGLIGIVLVRGVVVALCGVAWGRLLRGLAGVEAGAFLILRFVREGINVLLPVASVGGDVVGGRLLTFWGVAGSLAAASILVDMLLQVATQGLFALLGVGLLTRVGGGTAEALATWTAGALAVTAVLVAAFFAVQRSGAARAVVRRCTDRMRRWAGAAVAPSDGAPGGVYAALDAIWAPGRRRDLAAGFVLHLLAWGMGAAEIWIALACIGGAEVSWTEILVIEALSQAIKSAAFPVPSGLGVQEGGFVLLGGLFGLDPGTALALSLAKRVPDVVLGVPALIAWQMLEARRATVMPSA</sequence>
<evidence type="ECO:0000256" key="2">
    <source>
        <dbReference type="ARBA" id="ARBA00022475"/>
    </source>
</evidence>
<feature type="transmembrane region" description="Helical" evidence="6">
    <location>
        <begin position="205"/>
        <end position="224"/>
    </location>
</feature>
<dbReference type="Proteomes" id="UP001224644">
    <property type="component" value="Unassembled WGS sequence"/>
</dbReference>
<dbReference type="RefSeq" id="WP_238222513.1">
    <property type="nucleotide sequence ID" value="NZ_BPQD01000003.1"/>
</dbReference>
<evidence type="ECO:0000256" key="3">
    <source>
        <dbReference type="ARBA" id="ARBA00022692"/>
    </source>
</evidence>
<proteinExistence type="predicted"/>
<accession>A0ABT8BI86</accession>
<name>A0ABT8BI86_9HYPH</name>
<feature type="transmembrane region" description="Helical" evidence="6">
    <location>
        <begin position="167"/>
        <end position="185"/>
    </location>
</feature>